<dbReference type="Gene3D" id="3.40.50.1240">
    <property type="entry name" value="Phosphoglycerate mutase-like"/>
    <property type="match status" value="1"/>
</dbReference>
<dbReference type="Proteomes" id="UP000494329">
    <property type="component" value="Unassembled WGS sequence"/>
</dbReference>
<reference evidence="1 2" key="1">
    <citation type="submission" date="2020-04" db="EMBL/GenBank/DDBJ databases">
        <authorList>
            <person name="De Canck E."/>
        </authorList>
    </citation>
    <scope>NUCLEOTIDE SEQUENCE [LARGE SCALE GENOMIC DNA]</scope>
    <source>
        <strain evidence="1 2">LMG 29739</strain>
    </source>
</reference>
<sequence>MQTRVSLISHASTAAQRRAAFAGAHEALDARGVAQAQAYVQHGRLPAGCSHAERVHALTSPAACARDTALAFGLTATIAPELADTHYGAWEGQRIADVAAQAPQALEAWLRDPAAAPPGGESFEAVVTRVGAWLDALAASHPADFNVVAITHAAVLRAALIHVLRAPAASFTQIEIAPLASVELRYSKRGWMWLAGWQGNQRA</sequence>
<evidence type="ECO:0000313" key="1">
    <source>
        <dbReference type="EMBL" id="CAB3750446.1"/>
    </source>
</evidence>
<dbReference type="SMART" id="SM00855">
    <property type="entry name" value="PGAM"/>
    <property type="match status" value="1"/>
</dbReference>
<dbReference type="InterPro" id="IPR029033">
    <property type="entry name" value="His_PPase_superfam"/>
</dbReference>
<dbReference type="SUPFAM" id="SSF53254">
    <property type="entry name" value="Phosphoglycerate mutase-like"/>
    <property type="match status" value="1"/>
</dbReference>
<keyword evidence="2" id="KW-1185">Reference proteome</keyword>
<name>A0A6J5DCD4_9BURK</name>
<dbReference type="AlphaFoldDB" id="A0A6J5DCD4"/>
<proteinExistence type="predicted"/>
<dbReference type="Pfam" id="PF00300">
    <property type="entry name" value="His_Phos_1"/>
    <property type="match status" value="1"/>
</dbReference>
<dbReference type="EMBL" id="CADIKF010000005">
    <property type="protein sequence ID" value="CAB3750446.1"/>
    <property type="molecule type" value="Genomic_DNA"/>
</dbReference>
<evidence type="ECO:0008006" key="3">
    <source>
        <dbReference type="Google" id="ProtNLM"/>
    </source>
</evidence>
<protein>
    <recommendedName>
        <fullName evidence="3">Histidine phosphatase family protein</fullName>
    </recommendedName>
</protein>
<gene>
    <name evidence="1" type="ORF">LMG29739_01095</name>
</gene>
<evidence type="ECO:0000313" key="2">
    <source>
        <dbReference type="Proteomes" id="UP000494329"/>
    </source>
</evidence>
<dbReference type="RefSeq" id="WP_175109765.1">
    <property type="nucleotide sequence ID" value="NZ_CADIKF010000005.1"/>
</dbReference>
<organism evidence="1 2">
    <name type="scientific">Paraburkholderia solisilvae</name>
    <dbReference type="NCBI Taxonomy" id="624376"/>
    <lineage>
        <taxon>Bacteria</taxon>
        <taxon>Pseudomonadati</taxon>
        <taxon>Pseudomonadota</taxon>
        <taxon>Betaproteobacteria</taxon>
        <taxon>Burkholderiales</taxon>
        <taxon>Burkholderiaceae</taxon>
        <taxon>Paraburkholderia</taxon>
    </lineage>
</organism>
<accession>A0A6J5DCD4</accession>
<dbReference type="InterPro" id="IPR013078">
    <property type="entry name" value="His_Pase_superF_clade-1"/>
</dbReference>